<protein>
    <recommendedName>
        <fullName evidence="4">DUF3375 domain-containing protein</fullName>
    </recommendedName>
</protein>
<sequence length="610" mass="66692">MWRLLASQQGPLVIGILQALLYEEERTLPGSVFLERLAPLWAEATLEAVSPEDARALAARFVREGYLVTRLPAGALEEQYELTAGALEAIRILSRALTRRSGPSESRLEMLAHAVVKLAQDADPDPARRIEQLEAEKRRIDEEIAAVKAGARTVLGKDAAQARTGDILELFAELLNDFRSVREEFDRLNLDLRERIMTSEGSRGDVLERFFAGYDEIAQSEAGLAFTGFYRLLTNESASAEMEAALERITQQPFYGELSLRERRTLAQLRSELLSRSMDTHDVMRRLAQSLRQFVESREYVEERRMGQLLREARAAAAAAREDAHQRKTFLELVLPNADIHSPTQYELDDPSVDVENYDVSVAPPPEIDREALAQRIRFAEINYGELRLAVVEALGLAKMEGRGKVSVSEVWSHVPNHQGLGSIVGLLTLAARYGEAAEAAESVDAAEAPESAASDAVLSAAAEALEAVTEAQLTGQDVKAPKTPKAPKRRSKRISALAAAMDEGHLSGGVELSAEGIQAFRADPSAAANDYRGLPMPDVWPSGTDLHGETAPGSLLAPQHETISWTDRAGGDVSAEIPKLVFTTTGVARMMRSARQSAQARGLADPFAR</sequence>
<reference evidence="2 3" key="1">
    <citation type="submission" date="2011-11" db="EMBL/GenBank/DDBJ databases">
        <authorList>
            <person name="Weinstock G."/>
            <person name="Sodergren E."/>
            <person name="Clifton S."/>
            <person name="Fulton L."/>
            <person name="Fulton B."/>
            <person name="Courtney L."/>
            <person name="Fronick C."/>
            <person name="Harrison M."/>
            <person name="Strong C."/>
            <person name="Farmer C."/>
            <person name="Delahaunty K."/>
            <person name="Markovic C."/>
            <person name="Hall O."/>
            <person name="Minx P."/>
            <person name="Tomlinson C."/>
            <person name="Mitreva M."/>
            <person name="Hou S."/>
            <person name="Chen J."/>
            <person name="Wollam A."/>
            <person name="Pepin K.H."/>
            <person name="Johnson M."/>
            <person name="Bhonagiri V."/>
            <person name="Zhang X."/>
            <person name="Suruliraj S."/>
            <person name="Warren W."/>
            <person name="Chinwalla A."/>
            <person name="Mardis E.R."/>
            <person name="Wilson R.K."/>
        </authorList>
    </citation>
    <scope>NUCLEOTIDE SEQUENCE [LARGE SCALE GENOMIC DNA]</scope>
    <source>
        <strain evidence="2 3">YIT 11816</strain>
    </source>
</reference>
<evidence type="ECO:0008006" key="4">
    <source>
        <dbReference type="Google" id="ProtNLM"/>
    </source>
</evidence>
<dbReference type="STRING" id="762967.HMPREF9440_01089"/>
<dbReference type="InterPro" id="IPR021804">
    <property type="entry name" value="DUF3375"/>
</dbReference>
<dbReference type="HOGENOM" id="CLU_031117_1_0_4"/>
<keyword evidence="3" id="KW-1185">Reference proteome</keyword>
<dbReference type="AlphaFoldDB" id="H3KEC5"/>
<accession>H3KEC5</accession>
<feature type="region of interest" description="Disordered" evidence="1">
    <location>
        <begin position="474"/>
        <end position="493"/>
    </location>
</feature>
<gene>
    <name evidence="2" type="ORF">HMPREF9440_01089</name>
</gene>
<proteinExistence type="predicted"/>
<name>H3KEC5_9BURK</name>
<evidence type="ECO:0000256" key="1">
    <source>
        <dbReference type="SAM" id="MobiDB-lite"/>
    </source>
</evidence>
<dbReference type="Proteomes" id="UP000004956">
    <property type="component" value="Unassembled WGS sequence"/>
</dbReference>
<dbReference type="EMBL" id="AFBQ01000150">
    <property type="protein sequence ID" value="EHY31533.1"/>
    <property type="molecule type" value="Genomic_DNA"/>
</dbReference>
<dbReference type="Pfam" id="PF11855">
    <property type="entry name" value="DUF3375"/>
    <property type="match status" value="1"/>
</dbReference>
<evidence type="ECO:0000313" key="2">
    <source>
        <dbReference type="EMBL" id="EHY31533.1"/>
    </source>
</evidence>
<dbReference type="PATRIC" id="fig|762967.3.peg.861"/>
<organism evidence="2 3">
    <name type="scientific">Sutterella parvirubra YIT 11816</name>
    <dbReference type="NCBI Taxonomy" id="762967"/>
    <lineage>
        <taxon>Bacteria</taxon>
        <taxon>Pseudomonadati</taxon>
        <taxon>Pseudomonadota</taxon>
        <taxon>Betaproteobacteria</taxon>
        <taxon>Burkholderiales</taxon>
        <taxon>Sutterellaceae</taxon>
        <taxon>Sutterella</taxon>
    </lineage>
</organism>
<evidence type="ECO:0000313" key="3">
    <source>
        <dbReference type="Proteomes" id="UP000004956"/>
    </source>
</evidence>
<comment type="caution">
    <text evidence="2">The sequence shown here is derived from an EMBL/GenBank/DDBJ whole genome shotgun (WGS) entry which is preliminary data.</text>
</comment>